<protein>
    <recommendedName>
        <fullName evidence="4">KEOPS complex subunit Cgi121</fullName>
    </recommendedName>
</protein>
<evidence type="ECO:0000313" key="2">
    <source>
        <dbReference type="EMBL" id="ASJ17625.1"/>
    </source>
</evidence>
<dbReference type="InterPro" id="IPR013926">
    <property type="entry name" value="CGI121/TPRKB"/>
</dbReference>
<comment type="similarity">
    <text evidence="1">Belongs to the CGI121/TPRKB family.</text>
</comment>
<gene>
    <name evidence="2" type="ORF">A3L04_09955</name>
</gene>
<dbReference type="Proteomes" id="UP000250189">
    <property type="component" value="Chromosome"/>
</dbReference>
<dbReference type="NCBIfam" id="NF011465">
    <property type="entry name" value="PRK14886.1-1"/>
    <property type="match status" value="1"/>
</dbReference>
<dbReference type="OrthoDB" id="85996at2157"/>
<dbReference type="SUPFAM" id="SSF143870">
    <property type="entry name" value="PF0523-like"/>
    <property type="match status" value="1"/>
</dbReference>
<reference evidence="2 3" key="1">
    <citation type="submission" date="2016-04" db="EMBL/GenBank/DDBJ databases">
        <title>Complete genome sequence of Thermococcus chitonophagus type strain GC74.</title>
        <authorList>
            <person name="Oger P.M."/>
        </authorList>
    </citation>
    <scope>NUCLEOTIDE SEQUENCE [LARGE SCALE GENOMIC DNA]</scope>
    <source>
        <strain evidence="2 3">GC74</strain>
    </source>
</reference>
<dbReference type="Pfam" id="PF08617">
    <property type="entry name" value="CGI-121"/>
    <property type="match status" value="1"/>
</dbReference>
<proteinExistence type="inferred from homology"/>
<dbReference type="EMBL" id="CP015193">
    <property type="protein sequence ID" value="ASJ17625.1"/>
    <property type="molecule type" value="Genomic_DNA"/>
</dbReference>
<evidence type="ECO:0000313" key="3">
    <source>
        <dbReference type="Proteomes" id="UP000250189"/>
    </source>
</evidence>
<dbReference type="AlphaFoldDB" id="A0A2Z2N6P2"/>
<name>A0A2Z2N6P2_9EURY</name>
<accession>A0A2Z2N6P2</accession>
<dbReference type="InterPro" id="IPR036504">
    <property type="entry name" value="CGI121/TPRKB_sf"/>
</dbReference>
<sequence>MGVKMLKIPTRMGDIYIAKIFIPGSLLESIINSCPENCQVVSVKCWEVVLFATIISLKAFKEGRNVAKTVKGEILIRLAQNRQIREAIEKVGAREGENILISFGSDSVTDTIRKFGLKELPLEECKFEEVLKGFEKIAIIEAL</sequence>
<keyword evidence="3" id="KW-1185">Reference proteome</keyword>
<evidence type="ECO:0008006" key="4">
    <source>
        <dbReference type="Google" id="ProtNLM"/>
    </source>
</evidence>
<evidence type="ECO:0000256" key="1">
    <source>
        <dbReference type="ARBA" id="ARBA00005546"/>
    </source>
</evidence>
<organism evidence="2 3">
    <name type="scientific">Thermococcus chitonophagus</name>
    <dbReference type="NCBI Taxonomy" id="54262"/>
    <lineage>
        <taxon>Archaea</taxon>
        <taxon>Methanobacteriati</taxon>
        <taxon>Methanobacteriota</taxon>
        <taxon>Thermococci</taxon>
        <taxon>Thermococcales</taxon>
        <taxon>Thermococcaceae</taxon>
        <taxon>Thermococcus</taxon>
    </lineage>
</organism>
<dbReference type="Gene3D" id="3.30.2380.10">
    <property type="entry name" value="CGI121/TPRKB"/>
    <property type="match status" value="1"/>
</dbReference>